<evidence type="ECO:0000259" key="4">
    <source>
        <dbReference type="Pfam" id="PF02397"/>
    </source>
</evidence>
<comment type="caution">
    <text evidence="6">The sequence shown here is derived from an EMBL/GenBank/DDBJ whole genome shotgun (WGS) entry which is preliminary data.</text>
</comment>
<proteinExistence type="inferred from homology"/>
<evidence type="ECO:0000256" key="3">
    <source>
        <dbReference type="SAM" id="Phobius"/>
    </source>
</evidence>
<accession>A0A7W3PJU1</accession>
<gene>
    <name evidence="6" type="ORF">FB463_002360</name>
    <name evidence="5" type="ORF">FFA01_09950</name>
</gene>
<evidence type="ECO:0000313" key="6">
    <source>
        <dbReference type="EMBL" id="MBA8814094.1"/>
    </source>
</evidence>
<evidence type="ECO:0000256" key="1">
    <source>
        <dbReference type="ARBA" id="ARBA00006464"/>
    </source>
</evidence>
<keyword evidence="3" id="KW-1133">Transmembrane helix</keyword>
<evidence type="ECO:0000313" key="8">
    <source>
        <dbReference type="Proteomes" id="UP000522688"/>
    </source>
</evidence>
<dbReference type="InterPro" id="IPR003362">
    <property type="entry name" value="Bact_transf"/>
</dbReference>
<feature type="region of interest" description="Disordered" evidence="2">
    <location>
        <begin position="1"/>
        <end position="24"/>
    </location>
</feature>
<reference evidence="6 8" key="2">
    <citation type="submission" date="2020-07" db="EMBL/GenBank/DDBJ databases">
        <title>Sequencing the genomes of 1000 actinobacteria strains.</title>
        <authorList>
            <person name="Klenk H.-P."/>
        </authorList>
    </citation>
    <scope>NUCLEOTIDE SEQUENCE [LARGE SCALE GENOMIC DNA]</scope>
    <source>
        <strain evidence="6 8">DSM 10309</strain>
    </source>
</reference>
<feature type="domain" description="Bacterial sugar transferase" evidence="4">
    <location>
        <begin position="32"/>
        <end position="205"/>
    </location>
</feature>
<dbReference type="GO" id="GO:0016780">
    <property type="term" value="F:phosphotransferase activity, for other substituted phosphate groups"/>
    <property type="evidence" value="ECO:0007669"/>
    <property type="project" value="TreeGrafter"/>
</dbReference>
<evidence type="ECO:0000313" key="7">
    <source>
        <dbReference type="Proteomes" id="UP000321154"/>
    </source>
</evidence>
<dbReference type="Pfam" id="PF02397">
    <property type="entry name" value="Bac_transf"/>
    <property type="match status" value="1"/>
</dbReference>
<evidence type="ECO:0000256" key="2">
    <source>
        <dbReference type="SAM" id="MobiDB-lite"/>
    </source>
</evidence>
<organism evidence="6 8">
    <name type="scientific">Frigoribacterium faeni</name>
    <dbReference type="NCBI Taxonomy" id="145483"/>
    <lineage>
        <taxon>Bacteria</taxon>
        <taxon>Bacillati</taxon>
        <taxon>Actinomycetota</taxon>
        <taxon>Actinomycetes</taxon>
        <taxon>Micrococcales</taxon>
        <taxon>Microbacteriaceae</taxon>
        <taxon>Frigoribacterium</taxon>
    </lineage>
</organism>
<dbReference type="PANTHER" id="PTHR30576:SF8">
    <property type="entry name" value="UNDECAPRENYL-PHOSPHATE GALACTOSE PHOSPHOTRANSFERASE"/>
    <property type="match status" value="1"/>
</dbReference>
<name>A0A7W3PJU1_9MICO</name>
<comment type="similarity">
    <text evidence="1">Belongs to the bacterial sugar transferase family.</text>
</comment>
<evidence type="ECO:0000313" key="5">
    <source>
        <dbReference type="EMBL" id="GEK82686.1"/>
    </source>
</evidence>
<reference evidence="5 7" key="1">
    <citation type="submission" date="2019-07" db="EMBL/GenBank/DDBJ databases">
        <title>Whole genome shotgun sequence of Frigoribacterium faeni NBRC 103066.</title>
        <authorList>
            <person name="Hosoyama A."/>
            <person name="Uohara A."/>
            <person name="Ohji S."/>
            <person name="Ichikawa N."/>
        </authorList>
    </citation>
    <scope>NUCLEOTIDE SEQUENCE [LARGE SCALE GENOMIC DNA]</scope>
    <source>
        <strain evidence="5 7">NBRC 103066</strain>
    </source>
</reference>
<keyword evidence="3" id="KW-0472">Membrane</keyword>
<dbReference type="AlphaFoldDB" id="A0A7W3PJU1"/>
<feature type="region of interest" description="Disordered" evidence="2">
    <location>
        <begin position="216"/>
        <end position="244"/>
    </location>
</feature>
<keyword evidence="3" id="KW-0812">Transmembrane</keyword>
<dbReference type="EMBL" id="BJUV01000007">
    <property type="protein sequence ID" value="GEK82686.1"/>
    <property type="molecule type" value="Genomic_DNA"/>
</dbReference>
<keyword evidence="7" id="KW-1185">Reference proteome</keyword>
<protein>
    <submittedName>
        <fullName evidence="6">Lipopolysaccharide/colanic/teichoic acid biosynthesis glycosyltransferase</fullName>
    </submittedName>
    <submittedName>
        <fullName evidence="5">Sugar transferase</fullName>
    </submittedName>
</protein>
<dbReference type="PANTHER" id="PTHR30576">
    <property type="entry name" value="COLANIC BIOSYNTHESIS UDP-GLUCOSE LIPID CARRIER TRANSFERASE"/>
    <property type="match status" value="1"/>
</dbReference>
<dbReference type="Proteomes" id="UP000522688">
    <property type="component" value="Unassembled WGS sequence"/>
</dbReference>
<keyword evidence="6" id="KW-0808">Transferase</keyword>
<dbReference type="RefSeq" id="WP_244289699.1">
    <property type="nucleotide sequence ID" value="NZ_BAAAHR010000006.1"/>
</dbReference>
<dbReference type="EMBL" id="JACGWW010000003">
    <property type="protein sequence ID" value="MBA8814094.1"/>
    <property type="molecule type" value="Genomic_DNA"/>
</dbReference>
<feature type="compositionally biased region" description="Polar residues" evidence="2">
    <location>
        <begin position="1"/>
        <end position="11"/>
    </location>
</feature>
<dbReference type="Proteomes" id="UP000321154">
    <property type="component" value="Unassembled WGS sequence"/>
</dbReference>
<feature type="transmembrane region" description="Helical" evidence="3">
    <location>
        <begin position="37"/>
        <end position="62"/>
    </location>
</feature>
<sequence>MAETTRSSSGPQGPRVLPTRGRRPGRAGVRLRRAADLVLAVAALVVLAPVMLATALAVAARLGRPVFFRQERVGRGGRVFRLWKFRSMLAQDESRGLVSDADRLTPFGRLLRSTSLDELPGLFNVVVGDMSLVGPRPLPPLYLDRYTPEQSRRHEVAPGLTGLAQVAGRNSLGWDDRLALDVRYVDEASPFLDAWIVLRTVRVVLRREGITAEGAATMTEFQGASDQPAPASERSPSVSPAERR</sequence>